<dbReference type="EMBL" id="BPQB01000083">
    <property type="protein sequence ID" value="GJE98163.1"/>
    <property type="molecule type" value="Genomic_DNA"/>
</dbReference>
<sequence length="524" mass="59963">MTPLLKLCLRYFLRTRPDFGSVYGYIRPYWGSDLTSLPETLSRQEERDSAMRREAVEGDYIRNARIPPRRIWDLYSNRVIPYHAINQATQDGFPDTLWTVSHSWVEEDQRDSVVTKINSKAWPVPIPRTTTLDHVRVELLNYGAQYVWIDVLCLRQVGQEKDEAQRMEEWELDIPTIGHIYSGKEVPCITYFNGLGLPFDPSDEALESERHWLQRVWTVQETTEHWLPGGLMAASTPQICSFFQDRHGEAVHHQPSSDIDDSIGGTSTTLSKLAHATKLLRTRHCTIELDRVSSLAYLAQCETRPIYRTALDAESAWAILLKHLPDDVRGVIAMRHARRRPTAQTVLPTWSQFLREFAEWDMSRSRKFWDTYEQIPEKSRLCLVDSSQLGTAEPGKYCQDAYCSAPFVVPMQGPDGPIGAALSMDFAFSGDVAFPEEVTFTLHGYAQGSRDTQFQLQGVADGPWYPGRSCILLQRTVKTAIILKLLAFRMVNGRMTAEVLRCGNILVDWKENFPKGMVRIIYHM</sequence>
<dbReference type="Proteomes" id="UP000703269">
    <property type="component" value="Unassembled WGS sequence"/>
</dbReference>
<feature type="domain" description="Heterokaryon incompatibility" evidence="1">
    <location>
        <begin position="99"/>
        <end position="183"/>
    </location>
</feature>
<evidence type="ECO:0000259" key="1">
    <source>
        <dbReference type="Pfam" id="PF06985"/>
    </source>
</evidence>
<dbReference type="AlphaFoldDB" id="A0A9P3GLT6"/>
<organism evidence="2 3">
    <name type="scientific">Phanerochaete sordida</name>
    <dbReference type="NCBI Taxonomy" id="48140"/>
    <lineage>
        <taxon>Eukaryota</taxon>
        <taxon>Fungi</taxon>
        <taxon>Dikarya</taxon>
        <taxon>Basidiomycota</taxon>
        <taxon>Agaricomycotina</taxon>
        <taxon>Agaricomycetes</taxon>
        <taxon>Polyporales</taxon>
        <taxon>Phanerochaetaceae</taxon>
        <taxon>Phanerochaete</taxon>
    </lineage>
</organism>
<comment type="caution">
    <text evidence="2">The sequence shown here is derived from an EMBL/GenBank/DDBJ whole genome shotgun (WGS) entry which is preliminary data.</text>
</comment>
<accession>A0A9P3GLT6</accession>
<gene>
    <name evidence="2" type="ORF">PsYK624_143850</name>
</gene>
<reference evidence="2 3" key="1">
    <citation type="submission" date="2021-08" db="EMBL/GenBank/DDBJ databases">
        <title>Draft Genome Sequence of Phanerochaete sordida strain YK-624.</title>
        <authorList>
            <person name="Mori T."/>
            <person name="Dohra H."/>
            <person name="Suzuki T."/>
            <person name="Kawagishi H."/>
            <person name="Hirai H."/>
        </authorList>
    </citation>
    <scope>NUCLEOTIDE SEQUENCE [LARGE SCALE GENOMIC DNA]</scope>
    <source>
        <strain evidence="2 3">YK-624</strain>
    </source>
</reference>
<keyword evidence="3" id="KW-1185">Reference proteome</keyword>
<evidence type="ECO:0000313" key="2">
    <source>
        <dbReference type="EMBL" id="GJE98163.1"/>
    </source>
</evidence>
<dbReference type="InterPro" id="IPR010730">
    <property type="entry name" value="HET"/>
</dbReference>
<name>A0A9P3GLT6_9APHY</name>
<dbReference type="Pfam" id="PF06985">
    <property type="entry name" value="HET"/>
    <property type="match status" value="1"/>
</dbReference>
<proteinExistence type="predicted"/>
<protein>
    <recommendedName>
        <fullName evidence="1">Heterokaryon incompatibility domain-containing protein</fullName>
    </recommendedName>
</protein>
<evidence type="ECO:0000313" key="3">
    <source>
        <dbReference type="Proteomes" id="UP000703269"/>
    </source>
</evidence>
<dbReference type="OrthoDB" id="3226657at2759"/>